<keyword evidence="3 9" id="KW-0064">Aspartyl protease</keyword>
<dbReference type="OrthoDB" id="15189at2759"/>
<dbReference type="InterPro" id="IPR021109">
    <property type="entry name" value="Peptidase_aspartic_dom_sf"/>
</dbReference>
<evidence type="ECO:0000256" key="5">
    <source>
        <dbReference type="ARBA" id="ARBA00023145"/>
    </source>
</evidence>
<gene>
    <name evidence="11" type="ORF">BB561_000149</name>
</gene>
<dbReference type="PROSITE" id="PS51767">
    <property type="entry name" value="PEPTIDASE_A1"/>
    <property type="match status" value="1"/>
</dbReference>
<comment type="caution">
    <text evidence="11">The sequence shown here is derived from an EMBL/GenBank/DDBJ whole genome shotgun (WGS) entry which is preliminary data.</text>
</comment>
<comment type="similarity">
    <text evidence="1 9">Belongs to the peptidase A1 family.</text>
</comment>
<dbReference type="PRINTS" id="PR00792">
    <property type="entry name" value="PEPSIN"/>
</dbReference>
<name>A0A2T9Z0B8_9FUNG</name>
<evidence type="ECO:0000256" key="3">
    <source>
        <dbReference type="ARBA" id="ARBA00022750"/>
    </source>
</evidence>
<evidence type="ECO:0000313" key="11">
    <source>
        <dbReference type="EMBL" id="PVU98040.1"/>
    </source>
</evidence>
<feature type="domain" description="Peptidase A1" evidence="10">
    <location>
        <begin position="98"/>
        <end position="387"/>
    </location>
</feature>
<dbReference type="GO" id="GO:0004190">
    <property type="term" value="F:aspartic-type endopeptidase activity"/>
    <property type="evidence" value="ECO:0007669"/>
    <property type="project" value="UniProtKB-KW"/>
</dbReference>
<evidence type="ECO:0000256" key="7">
    <source>
        <dbReference type="PIRSR" id="PIRSR601461-1"/>
    </source>
</evidence>
<dbReference type="GO" id="GO:0006508">
    <property type="term" value="P:proteolysis"/>
    <property type="evidence" value="ECO:0007669"/>
    <property type="project" value="UniProtKB-KW"/>
</dbReference>
<dbReference type="InterPro" id="IPR001969">
    <property type="entry name" value="Aspartic_peptidase_AS"/>
</dbReference>
<evidence type="ECO:0000256" key="1">
    <source>
        <dbReference type="ARBA" id="ARBA00007447"/>
    </source>
</evidence>
<dbReference type="PROSITE" id="PS00141">
    <property type="entry name" value="ASP_PROTEASE"/>
    <property type="match status" value="2"/>
</dbReference>
<keyword evidence="12" id="KW-1185">Reference proteome</keyword>
<protein>
    <recommendedName>
        <fullName evidence="10">Peptidase A1 domain-containing protein</fullName>
    </recommendedName>
</protein>
<dbReference type="InterPro" id="IPR001461">
    <property type="entry name" value="Aspartic_peptidase_A1"/>
</dbReference>
<feature type="disulfide bond" evidence="8">
    <location>
        <begin position="129"/>
        <end position="134"/>
    </location>
</feature>
<accession>A0A2T9Z0B8</accession>
<dbReference type="SUPFAM" id="SSF50630">
    <property type="entry name" value="Acid proteases"/>
    <property type="match status" value="1"/>
</dbReference>
<dbReference type="AlphaFoldDB" id="A0A2T9Z0B8"/>
<evidence type="ECO:0000256" key="6">
    <source>
        <dbReference type="ARBA" id="ARBA00023157"/>
    </source>
</evidence>
<sequence>MNFAKIINKSGLKIIILLCAYVHGNHIKIRQTQSQAIDPKNAYRNGHAVDEIKKIKMQELGLQNATNSINDFETTSSLTNHNKTKTYIDLINVTDSYFYGLIRVGNPPQEFRVAFDTGSSKIWIPGNECKSLSCLQHRMFDRNLSNSYVAENSGLQIEYGAGKVEGKIGRDTIQLGPIKLNNTRFLHTEAQDHIFELPQTVFDGVFGLAIDPNKDEKLSPIHNIIDNLSIKQKLFTFELPKGHNSTGKLTFGEINQELYQVNYSKAYGNSTSFTKRSNSTALLDTGTSFILGDSWTINKLNKDMGVDVNTNRIECSAVKYLKPIKIVLDNRVFRLYPKDYILKDKKNHACYSAFMKKSDGPPLILGISFLSKFYSIFDIDKQRVGLAPIESKFKENIN</sequence>
<proteinExistence type="inferred from homology"/>
<dbReference type="PANTHER" id="PTHR47966">
    <property type="entry name" value="BETA-SITE APP-CLEAVING ENZYME, ISOFORM A-RELATED"/>
    <property type="match status" value="1"/>
</dbReference>
<evidence type="ECO:0000256" key="9">
    <source>
        <dbReference type="RuleBase" id="RU000454"/>
    </source>
</evidence>
<evidence type="ECO:0000256" key="4">
    <source>
        <dbReference type="ARBA" id="ARBA00022801"/>
    </source>
</evidence>
<evidence type="ECO:0000313" key="12">
    <source>
        <dbReference type="Proteomes" id="UP000245383"/>
    </source>
</evidence>
<feature type="active site" evidence="7">
    <location>
        <position position="116"/>
    </location>
</feature>
<dbReference type="PANTHER" id="PTHR47966:SF51">
    <property type="entry name" value="BETA-SITE APP-CLEAVING ENZYME, ISOFORM A-RELATED"/>
    <property type="match status" value="1"/>
</dbReference>
<dbReference type="Gene3D" id="2.40.70.10">
    <property type="entry name" value="Acid Proteases"/>
    <property type="match status" value="2"/>
</dbReference>
<keyword evidence="4 9" id="KW-0378">Hydrolase</keyword>
<feature type="active site" evidence="7">
    <location>
        <position position="284"/>
    </location>
</feature>
<dbReference type="FunFam" id="2.40.70.10:FF:000008">
    <property type="entry name" value="Cathepsin D"/>
    <property type="match status" value="1"/>
</dbReference>
<keyword evidence="2 9" id="KW-0645">Protease</keyword>
<dbReference type="STRING" id="133385.A0A2T9Z0B8"/>
<dbReference type="InterPro" id="IPR033121">
    <property type="entry name" value="PEPTIDASE_A1"/>
</dbReference>
<evidence type="ECO:0000259" key="10">
    <source>
        <dbReference type="PROSITE" id="PS51767"/>
    </source>
</evidence>
<evidence type="ECO:0000256" key="2">
    <source>
        <dbReference type="ARBA" id="ARBA00022670"/>
    </source>
</evidence>
<organism evidence="11 12">
    <name type="scientific">Smittium simulii</name>
    <dbReference type="NCBI Taxonomy" id="133385"/>
    <lineage>
        <taxon>Eukaryota</taxon>
        <taxon>Fungi</taxon>
        <taxon>Fungi incertae sedis</taxon>
        <taxon>Zoopagomycota</taxon>
        <taxon>Kickxellomycotina</taxon>
        <taxon>Harpellomycetes</taxon>
        <taxon>Harpellales</taxon>
        <taxon>Legeriomycetaceae</taxon>
        <taxon>Smittium</taxon>
    </lineage>
</organism>
<dbReference type="EMBL" id="MBFR01000004">
    <property type="protein sequence ID" value="PVU98040.1"/>
    <property type="molecule type" value="Genomic_DNA"/>
</dbReference>
<reference evidence="11 12" key="1">
    <citation type="journal article" date="2018" name="MBio">
        <title>Comparative Genomics Reveals the Core Gene Toolbox for the Fungus-Insect Symbiosis.</title>
        <authorList>
            <person name="Wang Y."/>
            <person name="Stata M."/>
            <person name="Wang W."/>
            <person name="Stajich J.E."/>
            <person name="White M.M."/>
            <person name="Moncalvo J.M."/>
        </authorList>
    </citation>
    <scope>NUCLEOTIDE SEQUENCE [LARGE SCALE GENOMIC DNA]</scope>
    <source>
        <strain evidence="11 12">SWE-8-4</strain>
    </source>
</reference>
<dbReference type="Pfam" id="PF00026">
    <property type="entry name" value="Asp"/>
    <property type="match status" value="1"/>
</dbReference>
<dbReference type="Proteomes" id="UP000245383">
    <property type="component" value="Unassembled WGS sequence"/>
</dbReference>
<keyword evidence="6 8" id="KW-1015">Disulfide bond</keyword>
<keyword evidence="5" id="KW-0865">Zymogen</keyword>
<evidence type="ECO:0000256" key="8">
    <source>
        <dbReference type="PIRSR" id="PIRSR601461-2"/>
    </source>
</evidence>